<reference evidence="2" key="3">
    <citation type="submission" date="2022-12" db="EMBL/GenBank/DDBJ databases">
        <authorList>
            <person name="Sun Q."/>
            <person name="Kim S."/>
        </authorList>
    </citation>
    <scope>NUCLEOTIDE SEQUENCE</scope>
    <source>
        <strain evidence="2">KCTC 12343</strain>
    </source>
</reference>
<reference evidence="3 4" key="2">
    <citation type="submission" date="2019-02" db="EMBL/GenBank/DDBJ databases">
        <title>Draft Genome Sequences of Six Type Strains of the Genus Massilia.</title>
        <authorList>
            <person name="Miess H."/>
            <person name="Frediansyhah A."/>
            <person name="Gross H."/>
        </authorList>
    </citation>
    <scope>NUCLEOTIDE SEQUENCE [LARGE SCALE GENOMIC DNA]</scope>
    <source>
        <strain evidence="3 4">DSM 17472</strain>
    </source>
</reference>
<organism evidence="2 5">
    <name type="scientific">Pseudoduganella albidiflava</name>
    <dbReference type="NCBI Taxonomy" id="321983"/>
    <lineage>
        <taxon>Bacteria</taxon>
        <taxon>Pseudomonadati</taxon>
        <taxon>Pseudomonadota</taxon>
        <taxon>Betaproteobacteria</taxon>
        <taxon>Burkholderiales</taxon>
        <taxon>Oxalobacteraceae</taxon>
        <taxon>Telluria group</taxon>
        <taxon>Pseudoduganella</taxon>
    </lineage>
</organism>
<reference evidence="2" key="1">
    <citation type="journal article" date="2014" name="Int. J. Syst. Evol. Microbiol.">
        <title>Complete genome sequence of Corynebacterium casei LMG S-19264T (=DSM 44701T), isolated from a smear-ripened cheese.</title>
        <authorList>
            <consortium name="US DOE Joint Genome Institute (JGI-PGF)"/>
            <person name="Walter F."/>
            <person name="Albersmeier A."/>
            <person name="Kalinowski J."/>
            <person name="Ruckert C."/>
        </authorList>
    </citation>
    <scope>NUCLEOTIDE SEQUENCE</scope>
    <source>
        <strain evidence="2">KCTC 12343</strain>
    </source>
</reference>
<dbReference type="Proteomes" id="UP000628442">
    <property type="component" value="Unassembled WGS sequence"/>
</dbReference>
<dbReference type="EMBL" id="CP036401">
    <property type="protein sequence ID" value="QBI01205.1"/>
    <property type="molecule type" value="Genomic_DNA"/>
</dbReference>
<dbReference type="AlphaFoldDB" id="A0A411WWS4"/>
<evidence type="ECO:0000313" key="3">
    <source>
        <dbReference type="EMBL" id="QBI01205.1"/>
    </source>
</evidence>
<evidence type="ECO:0000313" key="2">
    <source>
        <dbReference type="EMBL" id="GGY48976.1"/>
    </source>
</evidence>
<dbReference type="OrthoDB" id="9835181at2"/>
<dbReference type="RefSeq" id="WP_131145327.1">
    <property type="nucleotide sequence ID" value="NZ_BMWV01000007.1"/>
</dbReference>
<evidence type="ECO:0000313" key="4">
    <source>
        <dbReference type="Proteomes" id="UP000292307"/>
    </source>
</evidence>
<protein>
    <recommendedName>
        <fullName evidence="6">DUF2721 domain-containing protein</fullName>
    </recommendedName>
</protein>
<keyword evidence="1" id="KW-1133">Transmembrane helix</keyword>
<dbReference type="Proteomes" id="UP000292307">
    <property type="component" value="Chromosome"/>
</dbReference>
<keyword evidence="1" id="KW-0812">Transmembrane</keyword>
<keyword evidence="4" id="KW-1185">Reference proteome</keyword>
<dbReference type="EMBL" id="BMWV01000007">
    <property type="protein sequence ID" value="GGY48976.1"/>
    <property type="molecule type" value="Genomic_DNA"/>
</dbReference>
<feature type="transmembrane region" description="Helical" evidence="1">
    <location>
        <begin position="20"/>
        <end position="39"/>
    </location>
</feature>
<evidence type="ECO:0000256" key="1">
    <source>
        <dbReference type="SAM" id="Phobius"/>
    </source>
</evidence>
<name>A0A411WWS4_9BURK</name>
<feature type="transmembrane region" description="Helical" evidence="1">
    <location>
        <begin position="147"/>
        <end position="169"/>
    </location>
</feature>
<accession>A0A411WWS4</accession>
<gene>
    <name evidence="3" type="ORF">EYF70_10415</name>
    <name evidence="2" type="ORF">GCM10007387_34070</name>
</gene>
<keyword evidence="1" id="KW-0472">Membrane</keyword>
<feature type="transmembrane region" description="Helical" evidence="1">
    <location>
        <begin position="175"/>
        <end position="194"/>
    </location>
</feature>
<proteinExistence type="predicted"/>
<evidence type="ECO:0008006" key="6">
    <source>
        <dbReference type="Google" id="ProtNLM"/>
    </source>
</evidence>
<sequence>MELVKLEDLPSLLEVIRTMLSTALGSLVLGIVIFIYLVIKVPQVPLVQTLIGRKESRLKYLTESIACAADEPFCRTVVQDIRDAMIFEKATGIYAESKWRRGLVEMRDVTGVSWIIMRRARQYMDMNANGVLYIREFSLADRFEYRFNIMVMWIFLCSAVVSFLGALLLKLGLEITVASILVAILLVGSAMWAATQNWPQEAASNIRDRLNADGAATTVTS</sequence>
<evidence type="ECO:0000313" key="5">
    <source>
        <dbReference type="Proteomes" id="UP000628442"/>
    </source>
</evidence>